<name>A0A381VUH1_9ZZZZ</name>
<dbReference type="EMBL" id="UINC01009658">
    <property type="protein sequence ID" value="SVA43267.1"/>
    <property type="molecule type" value="Genomic_DNA"/>
</dbReference>
<organism evidence="1">
    <name type="scientific">marine metagenome</name>
    <dbReference type="NCBI Taxonomy" id="408172"/>
    <lineage>
        <taxon>unclassified sequences</taxon>
        <taxon>metagenomes</taxon>
        <taxon>ecological metagenomes</taxon>
    </lineage>
</organism>
<feature type="non-terminal residue" evidence="1">
    <location>
        <position position="118"/>
    </location>
</feature>
<feature type="non-terminal residue" evidence="1">
    <location>
        <position position="1"/>
    </location>
</feature>
<sequence length="118" mass="13226">MAKKKDAIPDDINAELTSPNFGKSRLLTNAGYVLDINEKDKKVDIQLYEPIAGTTILEGLDLSKNIKLNDLEKGVACEFKLDELKAPLSKKTVEYLGEQGIALKELVRYELKEFKVID</sequence>
<dbReference type="AlphaFoldDB" id="A0A381VUH1"/>
<reference evidence="1" key="1">
    <citation type="submission" date="2018-05" db="EMBL/GenBank/DDBJ databases">
        <authorList>
            <person name="Lanie J.A."/>
            <person name="Ng W.-L."/>
            <person name="Kazmierczak K.M."/>
            <person name="Andrzejewski T.M."/>
            <person name="Davidsen T.M."/>
            <person name="Wayne K.J."/>
            <person name="Tettelin H."/>
            <person name="Glass J.I."/>
            <person name="Rusch D."/>
            <person name="Podicherti R."/>
            <person name="Tsui H.-C.T."/>
            <person name="Winkler M.E."/>
        </authorList>
    </citation>
    <scope>NUCLEOTIDE SEQUENCE</scope>
</reference>
<accession>A0A381VUH1</accession>
<proteinExistence type="predicted"/>
<protein>
    <submittedName>
        <fullName evidence="1">Uncharacterized protein</fullName>
    </submittedName>
</protein>
<evidence type="ECO:0000313" key="1">
    <source>
        <dbReference type="EMBL" id="SVA43267.1"/>
    </source>
</evidence>
<gene>
    <name evidence="1" type="ORF">METZ01_LOCUS96121</name>
</gene>